<accession>A0A378X7E1</accession>
<dbReference type="Gene3D" id="3.40.50.2000">
    <property type="entry name" value="Glycogen Phosphorylase B"/>
    <property type="match status" value="1"/>
</dbReference>
<gene>
    <name evidence="1" type="ORF">NCTC13184_07209</name>
</gene>
<dbReference type="RefSeq" id="WP_062968680.1">
    <property type="nucleotide sequence ID" value="NZ_JAJFOE010000002.1"/>
</dbReference>
<dbReference type="Proteomes" id="UP000255082">
    <property type="component" value="Unassembled WGS sequence"/>
</dbReference>
<sequence>MRLLYLLNISNPDRLAADSGFTVAELLLPALADLGAQITMVAPVRVTDERVFFERTEFPGTKYRVRFGVDAVALAQIVGRARPDVVVVNQIENAPAVRAALLETGIDAVVAGYAHYLPFSVTDVGEVKLDPSLDDAGLGSAVLLAFSAGLAACDRVLVHSAAASAWTLAVAERHGIDLSNRLAVVPPPRDERLVRDPAEDGAAWAATLIGVYNHRLYRHYGTAKFTELATRLTAGSQAQLLVTDLFGRRSPARVRLDPSPEVHRAQLAALPGVTVVSDNGDRLRYRELLAGAHFGVAPLRAGCPWSMSVIDCQAMGLPVIAPRMGWFAEHIDEELLFDTLDAGVGIVQRLAGDEEFYRLHAKRAHAATADLTPAVVARAYWEAVSR</sequence>
<proteinExistence type="predicted"/>
<protein>
    <submittedName>
        <fullName evidence="1">Uncharacterized protein</fullName>
    </submittedName>
</protein>
<dbReference type="AlphaFoldDB" id="A0A378X7E1"/>
<evidence type="ECO:0000313" key="1">
    <source>
        <dbReference type="EMBL" id="SUA48654.1"/>
    </source>
</evidence>
<name>A0A378X7E1_9NOCA</name>
<dbReference type="OrthoDB" id="4565151at2"/>
<evidence type="ECO:0000313" key="2">
    <source>
        <dbReference type="Proteomes" id="UP000255082"/>
    </source>
</evidence>
<organism evidence="1 2">
    <name type="scientific">Nocardia africana</name>
    <dbReference type="NCBI Taxonomy" id="134964"/>
    <lineage>
        <taxon>Bacteria</taxon>
        <taxon>Bacillati</taxon>
        <taxon>Actinomycetota</taxon>
        <taxon>Actinomycetes</taxon>
        <taxon>Mycobacteriales</taxon>
        <taxon>Nocardiaceae</taxon>
        <taxon>Nocardia</taxon>
    </lineage>
</organism>
<dbReference type="EMBL" id="UGRU01000001">
    <property type="protein sequence ID" value="SUA48654.1"/>
    <property type="molecule type" value="Genomic_DNA"/>
</dbReference>
<reference evidence="1 2" key="1">
    <citation type="submission" date="2018-06" db="EMBL/GenBank/DDBJ databases">
        <authorList>
            <consortium name="Pathogen Informatics"/>
            <person name="Doyle S."/>
        </authorList>
    </citation>
    <scope>NUCLEOTIDE SEQUENCE [LARGE SCALE GENOMIC DNA]</scope>
    <source>
        <strain evidence="1 2">NCTC13184</strain>
    </source>
</reference>
<dbReference type="SUPFAM" id="SSF53756">
    <property type="entry name" value="UDP-Glycosyltransferase/glycogen phosphorylase"/>
    <property type="match status" value="1"/>
</dbReference>